<dbReference type="InterPro" id="IPR016032">
    <property type="entry name" value="Sig_transdc_resp-reg_C-effctor"/>
</dbReference>
<dbReference type="PANTHER" id="PTHR35807:SF1">
    <property type="entry name" value="TRANSCRIPTIONAL REGULATOR REDD"/>
    <property type="match status" value="1"/>
</dbReference>
<dbReference type="Pfam" id="PF11706">
    <property type="entry name" value="zf-CGNR"/>
    <property type="match status" value="1"/>
</dbReference>
<keyword evidence="2" id="KW-0805">Transcription regulation</keyword>
<organism evidence="8 9">
    <name type="scientific">Micromonospora robiginosa</name>
    <dbReference type="NCBI Taxonomy" id="2749844"/>
    <lineage>
        <taxon>Bacteria</taxon>
        <taxon>Bacillati</taxon>
        <taxon>Actinomycetota</taxon>
        <taxon>Actinomycetes</taxon>
        <taxon>Micromonosporales</taxon>
        <taxon>Micromonosporaceae</taxon>
        <taxon>Micromonospora</taxon>
    </lineage>
</organism>
<dbReference type="RefSeq" id="WP_246411865.1">
    <property type="nucleotide sequence ID" value="NZ_CP059322.2"/>
</dbReference>
<feature type="compositionally biased region" description="Low complexity" evidence="6">
    <location>
        <begin position="25"/>
        <end position="54"/>
    </location>
</feature>
<dbReference type="InterPro" id="IPR021005">
    <property type="entry name" value="Znf_CGNR"/>
</dbReference>
<dbReference type="Pfam" id="PF00486">
    <property type="entry name" value="Trans_reg_C"/>
    <property type="match status" value="1"/>
</dbReference>
<evidence type="ECO:0000256" key="2">
    <source>
        <dbReference type="ARBA" id="ARBA00023015"/>
    </source>
</evidence>
<dbReference type="AlphaFoldDB" id="A0A7L6BE93"/>
<evidence type="ECO:0000256" key="6">
    <source>
        <dbReference type="SAM" id="MobiDB-lite"/>
    </source>
</evidence>
<dbReference type="SUPFAM" id="SSF48452">
    <property type="entry name" value="TPR-like"/>
    <property type="match status" value="1"/>
</dbReference>
<accession>A0A7L6BE93</accession>
<dbReference type="InterPro" id="IPR036388">
    <property type="entry name" value="WH-like_DNA-bd_sf"/>
</dbReference>
<comment type="similarity">
    <text evidence="1">Belongs to the AfsR/DnrI/RedD regulatory family.</text>
</comment>
<dbReference type="KEGG" id="mfeu:H1D33_05150"/>
<evidence type="ECO:0000313" key="9">
    <source>
        <dbReference type="Proteomes" id="UP000510844"/>
    </source>
</evidence>
<evidence type="ECO:0000256" key="4">
    <source>
        <dbReference type="ARBA" id="ARBA00023163"/>
    </source>
</evidence>
<dbReference type="SMART" id="SM01043">
    <property type="entry name" value="BTAD"/>
    <property type="match status" value="1"/>
</dbReference>
<dbReference type="Gene3D" id="1.10.10.10">
    <property type="entry name" value="Winged helix-like DNA-binding domain superfamily/Winged helix DNA-binding domain"/>
    <property type="match status" value="1"/>
</dbReference>
<feature type="domain" description="OmpR/PhoB-type" evidence="7">
    <location>
        <begin position="56"/>
        <end position="155"/>
    </location>
</feature>
<dbReference type="InterPro" id="IPR023286">
    <property type="entry name" value="ABATE_dom_sf"/>
</dbReference>
<keyword evidence="9" id="KW-1185">Reference proteome</keyword>
<dbReference type="GO" id="GO:0003677">
    <property type="term" value="F:DNA binding"/>
    <property type="evidence" value="ECO:0007669"/>
    <property type="project" value="UniProtKB-UniRule"/>
</dbReference>
<dbReference type="Pfam" id="PF07336">
    <property type="entry name" value="ABATE"/>
    <property type="match status" value="1"/>
</dbReference>
<dbReference type="InterPro" id="IPR051677">
    <property type="entry name" value="AfsR-DnrI-RedD_regulator"/>
</dbReference>
<name>A0A7L6BE93_9ACTN</name>
<protein>
    <submittedName>
        <fullName evidence="8">BTAD domain-containing putative transcriptional regulator</fullName>
    </submittedName>
</protein>
<dbReference type="SUPFAM" id="SSF160904">
    <property type="entry name" value="Jann2411-like"/>
    <property type="match status" value="1"/>
</dbReference>
<gene>
    <name evidence="8" type="ORF">H1D33_05150</name>
</gene>
<dbReference type="InterPro" id="IPR010852">
    <property type="entry name" value="ABATE"/>
</dbReference>
<evidence type="ECO:0000256" key="1">
    <source>
        <dbReference type="ARBA" id="ARBA00005820"/>
    </source>
</evidence>
<dbReference type="PANTHER" id="PTHR35807">
    <property type="entry name" value="TRANSCRIPTIONAL REGULATOR REDD-RELATED"/>
    <property type="match status" value="1"/>
</dbReference>
<dbReference type="PROSITE" id="PS51755">
    <property type="entry name" value="OMPR_PHOB"/>
    <property type="match status" value="1"/>
</dbReference>
<sequence length="513" mass="56102">MLTPSVLLIKGDPSLTAAAHHRLTTEAAAPGRPTRATGPRWGRPTTRSPPTTTARPGRLVLIGMDFRLLGPFEARHEGRTVEVGSRRQERCLLGLLLLDPGRVVPTDRLIDLLWNGRPPASARGAVQTYIGRLRGALHPYGVRIDTRGEGYLVDVTGHHVDVDEFGELVRAAGAVADPAERVRLLDRGLALWRGPLLADAADGELRDRLRGTVEELRLVAVELRAEAQLALGRHTRVIAELMPLATRHPSREQLLVVLMTALYRGGRRAEALGLYRTTRDLLATDFGVEPGPRLREVHRRVVAGDDRLDRVGRPMYEVRVRDESLPWSVGGHPALDFCNTLAGWGAASPLPGAEWLRGYRTLAVWAGHAGLTDEVAVNRLLHLARRDPDTAERVLAEARTLRADLRACLVDPADRRAFDAVARAAEVAARTLVFRREGDGRGRWWIDLAAGLRLPLHAAAFSGAQLLADPSRLTVRACPDERCGWLFLDGSGLRRWCSLGTCGGRAGTPCRGA</sequence>
<dbReference type="SUPFAM" id="SSF46894">
    <property type="entry name" value="C-terminal effector domain of the bipartite response regulators"/>
    <property type="match status" value="1"/>
</dbReference>
<dbReference type="GO" id="GO:0000160">
    <property type="term" value="P:phosphorelay signal transduction system"/>
    <property type="evidence" value="ECO:0007669"/>
    <property type="project" value="InterPro"/>
</dbReference>
<reference evidence="8 9" key="2">
    <citation type="journal article" date="2021" name="Mar. Drugs">
        <title>A New Micromonospora Strain with Antibiotic Activity Isolated from the Microbiome of a Mid-Atlantic Deep-Sea Sponge.</title>
        <authorList>
            <person name="Back C.R."/>
            <person name="Stennett H.L."/>
            <person name="Williams S.E."/>
            <person name="Wang L."/>
            <person name="Ojeda Gomez J."/>
            <person name="Abdulle O.M."/>
            <person name="Duffy T."/>
            <person name="Neal C."/>
            <person name="Mantell J."/>
            <person name="Jepson M.A."/>
            <person name="Hendry K.R."/>
            <person name="Powell D."/>
            <person name="Stach J.E.M."/>
            <person name="Essex-Lopresti A.E."/>
            <person name="Willis C.L."/>
            <person name="Curnow P."/>
            <person name="Race P.R."/>
        </authorList>
    </citation>
    <scope>NUCLEOTIDE SEQUENCE [LARGE SCALE GENOMIC DNA]</scope>
    <source>
        <strain evidence="8 9">28ISP2-46</strain>
    </source>
</reference>
<evidence type="ECO:0000256" key="5">
    <source>
        <dbReference type="PROSITE-ProRule" id="PRU01091"/>
    </source>
</evidence>
<dbReference type="Proteomes" id="UP000510844">
    <property type="component" value="Chromosome"/>
</dbReference>
<evidence type="ECO:0000313" key="8">
    <source>
        <dbReference type="EMBL" id="QLQ40218.2"/>
    </source>
</evidence>
<proteinExistence type="inferred from homology"/>
<keyword evidence="3 5" id="KW-0238">DNA-binding</keyword>
<dbReference type="InterPro" id="IPR005158">
    <property type="entry name" value="BTAD"/>
</dbReference>
<feature type="region of interest" description="Disordered" evidence="6">
    <location>
        <begin position="24"/>
        <end position="54"/>
    </location>
</feature>
<feature type="DNA-binding region" description="OmpR/PhoB-type" evidence="5">
    <location>
        <begin position="56"/>
        <end position="155"/>
    </location>
</feature>
<evidence type="ECO:0000259" key="7">
    <source>
        <dbReference type="PROSITE" id="PS51755"/>
    </source>
</evidence>
<dbReference type="GO" id="GO:0006355">
    <property type="term" value="P:regulation of DNA-templated transcription"/>
    <property type="evidence" value="ECO:0007669"/>
    <property type="project" value="InterPro"/>
</dbReference>
<keyword evidence="4" id="KW-0804">Transcription</keyword>
<dbReference type="CDD" id="cd15831">
    <property type="entry name" value="BTAD"/>
    <property type="match status" value="1"/>
</dbReference>
<dbReference type="SMART" id="SM00862">
    <property type="entry name" value="Trans_reg_C"/>
    <property type="match status" value="1"/>
</dbReference>
<reference evidence="9" key="1">
    <citation type="submission" date="2020-07" db="EMBL/GenBank/DDBJ databases">
        <title>A new Micromonospora strain with potent antibiotic activity isolated from the microbiome of a mid-Atlantic deep-sea sponge.</title>
        <authorList>
            <person name="Back C.R."/>
            <person name="Stennett H.L."/>
            <person name="Williams S.E."/>
            <person name="Wang L."/>
            <person name="Ojeda Gomez J."/>
            <person name="Abdulle O.M."/>
            <person name="Duffy T."/>
            <person name="Hendry K.R."/>
            <person name="Powell D."/>
            <person name="Stach J.E."/>
            <person name="Essex-Lopresti A.E."/>
            <person name="Willis C.L."/>
            <person name="Curnow P."/>
            <person name="Race P.R."/>
        </authorList>
    </citation>
    <scope>NUCLEOTIDE SEQUENCE [LARGE SCALE GENOMIC DNA]</scope>
    <source>
        <strain evidence="9">28ISP2-46</strain>
    </source>
</reference>
<dbReference type="Pfam" id="PF03704">
    <property type="entry name" value="BTAD"/>
    <property type="match status" value="1"/>
</dbReference>
<dbReference type="EMBL" id="CP059322">
    <property type="protein sequence ID" value="QLQ40218.2"/>
    <property type="molecule type" value="Genomic_DNA"/>
</dbReference>
<dbReference type="InterPro" id="IPR001867">
    <property type="entry name" value="OmpR/PhoB-type_DNA-bd"/>
</dbReference>
<evidence type="ECO:0000256" key="3">
    <source>
        <dbReference type="ARBA" id="ARBA00023125"/>
    </source>
</evidence>
<dbReference type="Gene3D" id="1.25.40.10">
    <property type="entry name" value="Tetratricopeptide repeat domain"/>
    <property type="match status" value="1"/>
</dbReference>
<dbReference type="InterPro" id="IPR011990">
    <property type="entry name" value="TPR-like_helical_dom_sf"/>
</dbReference>
<dbReference type="Gene3D" id="1.10.3300.10">
    <property type="entry name" value="Jann2411-like domain"/>
    <property type="match status" value="1"/>
</dbReference>